<dbReference type="InterPro" id="IPR036388">
    <property type="entry name" value="WH-like_DNA-bd_sf"/>
</dbReference>
<protein>
    <submittedName>
        <fullName evidence="6">LysR family transcriptional regulator</fullName>
    </submittedName>
    <submittedName>
        <fullName evidence="7">Transcriptional regulator, LysR family protein</fullName>
    </submittedName>
</protein>
<reference evidence="7 8" key="2">
    <citation type="journal article" date="2012" name="Int. J. Syst. Evol. Microbiol.">
        <title>Vibrio caribbeanicus sp. nov., isolated from the marine sponge Scleritoderma cyanea.</title>
        <authorList>
            <person name="Hoffmann M."/>
            <person name="Monday S.R."/>
            <person name="Allard M.W."/>
            <person name="Strain E.A."/>
            <person name="Whittaker P."/>
            <person name="Naum M."/>
            <person name="McCarthy P.J."/>
            <person name="Lopez J.V."/>
            <person name="Fischer M."/>
            <person name="Brown E.W."/>
        </authorList>
    </citation>
    <scope>NUCLEOTIDE SEQUENCE [LARGE SCALE GENOMIC DNA]</scope>
    <source>
        <strain evidence="7 8">ATCC 19109</strain>
    </source>
</reference>
<evidence type="ECO:0000259" key="5">
    <source>
        <dbReference type="PROSITE" id="PS50931"/>
    </source>
</evidence>
<evidence type="ECO:0000256" key="2">
    <source>
        <dbReference type="ARBA" id="ARBA00023015"/>
    </source>
</evidence>
<organism evidence="6 9">
    <name type="scientific">Vibrio tubiashii ATCC 19109</name>
    <dbReference type="NCBI Taxonomy" id="1051646"/>
    <lineage>
        <taxon>Bacteria</taxon>
        <taxon>Pseudomonadati</taxon>
        <taxon>Pseudomonadota</taxon>
        <taxon>Gammaproteobacteria</taxon>
        <taxon>Vibrionales</taxon>
        <taxon>Vibrionaceae</taxon>
        <taxon>Vibrio</taxon>
        <taxon>Vibrio oreintalis group</taxon>
    </lineage>
</organism>
<comment type="similarity">
    <text evidence="1">Belongs to the LysR transcriptional regulatory family.</text>
</comment>
<reference evidence="6 9" key="3">
    <citation type="submission" date="2014-08" db="EMBL/GenBank/DDBJ databases">
        <title>First Complete Genome Sequence of the Shellfish Pathogen Vibrio tubiashii.</title>
        <authorList>
            <person name="Richards G.P."/>
            <person name="Needleman D.S."/>
            <person name="Watson M.A."/>
            <person name="Bono J.L."/>
        </authorList>
    </citation>
    <scope>NUCLEOTIDE SEQUENCE [LARGE SCALE GENOMIC DNA]</scope>
    <source>
        <strain evidence="6 9">ATCC 19109</strain>
    </source>
</reference>
<evidence type="ECO:0000256" key="3">
    <source>
        <dbReference type="ARBA" id="ARBA00023125"/>
    </source>
</evidence>
<reference evidence="7" key="1">
    <citation type="submission" date="2011-08" db="EMBL/GenBank/DDBJ databases">
        <authorList>
            <person name="Hoffman M."/>
            <person name="Strain E.A."/>
            <person name="Brown E."/>
            <person name="Allard M.W."/>
        </authorList>
    </citation>
    <scope>NUCLEOTIDE SEQUENCE</scope>
    <source>
        <strain evidence="7">ATCC 19109</strain>
    </source>
</reference>
<gene>
    <name evidence="6" type="ORF">IX91_16010</name>
    <name evidence="7" type="ORF">VITU9109_24925</name>
</gene>
<dbReference type="InterPro" id="IPR036390">
    <property type="entry name" value="WH_DNA-bd_sf"/>
</dbReference>
<dbReference type="GO" id="GO:0003700">
    <property type="term" value="F:DNA-binding transcription factor activity"/>
    <property type="evidence" value="ECO:0007669"/>
    <property type="project" value="InterPro"/>
</dbReference>
<dbReference type="FunFam" id="1.10.10.10:FF:000001">
    <property type="entry name" value="LysR family transcriptional regulator"/>
    <property type="match status" value="1"/>
</dbReference>
<dbReference type="Gene3D" id="3.40.190.290">
    <property type="match status" value="1"/>
</dbReference>
<evidence type="ECO:0000256" key="1">
    <source>
        <dbReference type="ARBA" id="ARBA00009437"/>
    </source>
</evidence>
<dbReference type="RefSeq" id="WP_004746490.1">
    <property type="nucleotide sequence ID" value="NZ_AFWI01000172.1"/>
</dbReference>
<dbReference type="InterPro" id="IPR000847">
    <property type="entry name" value="LysR_HTH_N"/>
</dbReference>
<keyword evidence="4" id="KW-0804">Transcription</keyword>
<dbReference type="PROSITE" id="PS50931">
    <property type="entry name" value="HTH_LYSR"/>
    <property type="match status" value="1"/>
</dbReference>
<dbReference type="Pfam" id="PF00126">
    <property type="entry name" value="HTH_1"/>
    <property type="match status" value="1"/>
</dbReference>
<dbReference type="SUPFAM" id="SSF46785">
    <property type="entry name" value="Winged helix' DNA-binding domain"/>
    <property type="match status" value="1"/>
</dbReference>
<feature type="domain" description="HTH lysR-type" evidence="5">
    <location>
        <begin position="1"/>
        <end position="59"/>
    </location>
</feature>
<dbReference type="SUPFAM" id="SSF53850">
    <property type="entry name" value="Periplasmic binding protein-like II"/>
    <property type="match status" value="1"/>
</dbReference>
<dbReference type="EMBL" id="AFWI01000172">
    <property type="protein sequence ID" value="EGU51621.1"/>
    <property type="molecule type" value="Genomic_DNA"/>
</dbReference>
<keyword evidence="3" id="KW-0238">DNA-binding</keyword>
<dbReference type="Proteomes" id="UP000030071">
    <property type="component" value="Chromosome 2"/>
</dbReference>
<evidence type="ECO:0000313" key="8">
    <source>
        <dbReference type="Proteomes" id="UP000003836"/>
    </source>
</evidence>
<name>F9T9H3_9VIBR</name>
<dbReference type="EMBL" id="CP009355">
    <property type="protein sequence ID" value="AIW15602.1"/>
    <property type="molecule type" value="Genomic_DNA"/>
</dbReference>
<dbReference type="eggNOG" id="COG0583">
    <property type="taxonomic scope" value="Bacteria"/>
</dbReference>
<dbReference type="Pfam" id="PF03466">
    <property type="entry name" value="LysR_substrate"/>
    <property type="match status" value="1"/>
</dbReference>
<evidence type="ECO:0000313" key="7">
    <source>
        <dbReference type="EMBL" id="EGU51621.1"/>
    </source>
</evidence>
<dbReference type="Proteomes" id="UP000003836">
    <property type="component" value="Unassembled WGS sequence"/>
</dbReference>
<sequence length="304" mass="34428">MDKIRALRYFKRVSELSSFSLAAEEFGVPPSSISRRVKDLEYELGVELVKRSTRNVATTELGSIYYESIVEVLKKLDEADELISQRYGEMEGKLRISATTAYGEKVLWPVLQQFRQQYPSIVLDVQYSDNPISFTKENFDIAIRAGHIPEERVVAKHLTSSSFKLIGKPDLVARLQQQFGRDILSVNDLEQCPTLQYRAPKGLLSWWVCDNEMWVEVNVQPVLTSNSGEALISSALAGDGLALYPAWWAQQYLATNELIEVPITTPISSLKSNQLDIFVLYPQAKYQIPKVKNCVDFIVANLKD</sequence>
<keyword evidence="2" id="KW-0805">Transcription regulation</keyword>
<dbReference type="InterPro" id="IPR005119">
    <property type="entry name" value="LysR_subst-bd"/>
</dbReference>
<dbReference type="KEGG" id="vtu:IX91_16010"/>
<dbReference type="CDD" id="cd08422">
    <property type="entry name" value="PBP2_CrgA_like"/>
    <property type="match status" value="1"/>
</dbReference>
<evidence type="ECO:0000256" key="4">
    <source>
        <dbReference type="ARBA" id="ARBA00023163"/>
    </source>
</evidence>
<dbReference type="PANTHER" id="PTHR30537">
    <property type="entry name" value="HTH-TYPE TRANSCRIPTIONAL REGULATOR"/>
    <property type="match status" value="1"/>
</dbReference>
<dbReference type="PATRIC" id="fig|1051646.9.peg.3110"/>
<dbReference type="STRING" id="1051646.IX91_16010"/>
<dbReference type="Gene3D" id="1.10.10.10">
    <property type="entry name" value="Winged helix-like DNA-binding domain superfamily/Winged helix DNA-binding domain"/>
    <property type="match status" value="1"/>
</dbReference>
<evidence type="ECO:0000313" key="6">
    <source>
        <dbReference type="EMBL" id="AIW15602.1"/>
    </source>
</evidence>
<proteinExistence type="inferred from homology"/>
<dbReference type="GO" id="GO:0003677">
    <property type="term" value="F:DNA binding"/>
    <property type="evidence" value="ECO:0007669"/>
    <property type="project" value="UniProtKB-KW"/>
</dbReference>
<keyword evidence="8" id="KW-1185">Reference proteome</keyword>
<dbReference type="HOGENOM" id="CLU_039613_16_2_6"/>
<evidence type="ECO:0000313" key="9">
    <source>
        <dbReference type="Proteomes" id="UP000030071"/>
    </source>
</evidence>
<accession>F9T9H3</accession>
<dbReference type="AlphaFoldDB" id="F9T9H3"/>
<dbReference type="InterPro" id="IPR058163">
    <property type="entry name" value="LysR-type_TF_proteobact-type"/>
</dbReference>
<dbReference type="GeneID" id="23446232"/>
<dbReference type="PANTHER" id="PTHR30537:SF5">
    <property type="entry name" value="HTH-TYPE TRANSCRIPTIONAL ACTIVATOR TTDR-RELATED"/>
    <property type="match status" value="1"/>
</dbReference>